<feature type="compositionally biased region" description="Polar residues" evidence="1">
    <location>
        <begin position="49"/>
        <end position="59"/>
    </location>
</feature>
<dbReference type="Gramene" id="PVH48325">
    <property type="protein sequence ID" value="PVH48325"/>
    <property type="gene ID" value="PAHAL_4G308500"/>
</dbReference>
<reference evidence="2" key="1">
    <citation type="submission" date="2018-04" db="EMBL/GenBank/DDBJ databases">
        <title>WGS assembly of Panicum hallii.</title>
        <authorList>
            <person name="Lovell J."/>
            <person name="Jenkins J."/>
            <person name="Lowry D."/>
            <person name="Mamidi S."/>
            <person name="Sreedasyam A."/>
            <person name="Weng X."/>
            <person name="Barry K."/>
            <person name="Bonette J."/>
            <person name="Campitelli B."/>
            <person name="Daum C."/>
            <person name="Gordon S."/>
            <person name="Gould B."/>
            <person name="Lipzen A."/>
            <person name="Macqueen A."/>
            <person name="Palacio-Mejia J."/>
            <person name="Plott C."/>
            <person name="Shakirov E."/>
            <person name="Shu S."/>
            <person name="Yoshinaga Y."/>
            <person name="Zane M."/>
            <person name="Rokhsar D."/>
            <person name="Grimwood J."/>
            <person name="Schmutz J."/>
            <person name="Juenger T."/>
        </authorList>
    </citation>
    <scope>NUCLEOTIDE SEQUENCE [LARGE SCALE GENOMIC DNA]</scope>
    <source>
        <strain evidence="2">FIL2</strain>
    </source>
</reference>
<feature type="compositionally biased region" description="Basic and acidic residues" evidence="1">
    <location>
        <begin position="37"/>
        <end position="48"/>
    </location>
</feature>
<name>A0A2T8JEK1_9POAL</name>
<feature type="region of interest" description="Disordered" evidence="1">
    <location>
        <begin position="1"/>
        <end position="59"/>
    </location>
</feature>
<accession>A0A2T8JEK1</accession>
<evidence type="ECO:0000256" key="1">
    <source>
        <dbReference type="SAM" id="MobiDB-lite"/>
    </source>
</evidence>
<organism evidence="2">
    <name type="scientific">Panicum hallii</name>
    <dbReference type="NCBI Taxonomy" id="206008"/>
    <lineage>
        <taxon>Eukaryota</taxon>
        <taxon>Viridiplantae</taxon>
        <taxon>Streptophyta</taxon>
        <taxon>Embryophyta</taxon>
        <taxon>Tracheophyta</taxon>
        <taxon>Spermatophyta</taxon>
        <taxon>Magnoliopsida</taxon>
        <taxon>Liliopsida</taxon>
        <taxon>Poales</taxon>
        <taxon>Poaceae</taxon>
        <taxon>PACMAD clade</taxon>
        <taxon>Panicoideae</taxon>
        <taxon>Panicodae</taxon>
        <taxon>Paniceae</taxon>
        <taxon>Panicinae</taxon>
        <taxon>Panicum</taxon>
        <taxon>Panicum sect. Panicum</taxon>
    </lineage>
</organism>
<evidence type="ECO:0000313" key="2">
    <source>
        <dbReference type="EMBL" id="PVH48325.1"/>
    </source>
</evidence>
<proteinExistence type="predicted"/>
<feature type="compositionally biased region" description="Basic residues" evidence="1">
    <location>
        <begin position="1"/>
        <end position="12"/>
    </location>
</feature>
<dbReference type="AlphaFoldDB" id="A0A2T8JEK1"/>
<feature type="compositionally biased region" description="Polar residues" evidence="1">
    <location>
        <begin position="26"/>
        <end position="36"/>
    </location>
</feature>
<protein>
    <submittedName>
        <fullName evidence="2">Uncharacterized protein</fullName>
    </submittedName>
</protein>
<dbReference type="Proteomes" id="UP000243499">
    <property type="component" value="Chromosome 4"/>
</dbReference>
<dbReference type="EMBL" id="CM008049">
    <property type="protein sequence ID" value="PVH48325.1"/>
    <property type="molecule type" value="Genomic_DNA"/>
</dbReference>
<gene>
    <name evidence="2" type="ORF">PAHAL_4G308500</name>
</gene>
<sequence length="59" mass="6904">MSYKQVPRKQTNKQHENPRTRRNKQGESLCTHSTDTGQRKKPEQESRDSTASFRNMPSV</sequence>